<keyword evidence="12" id="KW-0256">Endoplasmic reticulum</keyword>
<name>A0A918VF93_9GAMM</name>
<dbReference type="GO" id="GO:0046872">
    <property type="term" value="F:metal ion binding"/>
    <property type="evidence" value="ECO:0007669"/>
    <property type="project" value="UniProtKB-KW"/>
</dbReference>
<evidence type="ECO:0000256" key="14">
    <source>
        <dbReference type="ARBA" id="ARBA00023034"/>
    </source>
</evidence>
<evidence type="ECO:0000256" key="5">
    <source>
        <dbReference type="ARBA" id="ARBA00014116"/>
    </source>
</evidence>
<feature type="chain" id="PRO_5038054451" description="Carboxypeptidase Q" evidence="21">
    <location>
        <begin position="25"/>
        <end position="482"/>
    </location>
</feature>
<reference evidence="23" key="1">
    <citation type="journal article" date="2014" name="Int. J. Syst. Evol. Microbiol.">
        <title>Complete genome sequence of Corynebacterium casei LMG S-19264T (=DSM 44701T), isolated from a smear-ripened cheese.</title>
        <authorList>
            <consortium name="US DOE Joint Genome Institute (JGI-PGF)"/>
            <person name="Walter F."/>
            <person name="Albersmeier A."/>
            <person name="Kalinowski J."/>
            <person name="Ruckert C."/>
        </authorList>
    </citation>
    <scope>NUCLEOTIDE SEQUENCE</scope>
    <source>
        <strain evidence="23">KCTC 12711</strain>
    </source>
</reference>
<evidence type="ECO:0000256" key="12">
    <source>
        <dbReference type="ARBA" id="ARBA00022824"/>
    </source>
</evidence>
<dbReference type="RefSeq" id="WP_229794054.1">
    <property type="nucleotide sequence ID" value="NZ_BMXA01000001.1"/>
</dbReference>
<evidence type="ECO:0000256" key="19">
    <source>
        <dbReference type="ARBA" id="ARBA00025833"/>
    </source>
</evidence>
<dbReference type="SUPFAM" id="SSF53187">
    <property type="entry name" value="Zn-dependent exopeptidases"/>
    <property type="match status" value="1"/>
</dbReference>
<keyword evidence="13" id="KW-0862">Zinc</keyword>
<evidence type="ECO:0000256" key="15">
    <source>
        <dbReference type="ARBA" id="ARBA00023049"/>
    </source>
</evidence>
<evidence type="ECO:0000313" key="23">
    <source>
        <dbReference type="EMBL" id="GGZ96504.1"/>
    </source>
</evidence>
<sequence length="482" mass="51866">MKCSTAINLMISGVLVCMSTAIHAQTDDNSTSSRIEPAILETANALIDTALKSNLGYEIVESLTTEVGPRLAGSEAEKRARDWAEKLGDSLSFDRVSVEEFTMPFWDRGHLHISLTQPYKQALYGTALGGSAPSTEDLEAPVVYFRTVHDIQNINDGELNGKIAFIDGEPMVKSQTGAGYGPSNQKRRIGWQHAQRGGASALVIRSVGSDSHRFPHTGMMSSDNNNWATIPVIAISNPDADHLRRLHELNKTMHLSLHSGSDWQGDVTSGNVVFDLVGRDKPDEIVLIGGHLDSWDLGTGAVDDGAGVAITTAAAELIARLPHRPRRTIRVVLFGAEEVGLLGARAYAAQHAAELNNHVLATESDFGAEKIWRLRSNVNPDANAVIDGIGRQIERLGIVRGDAKSPGGGPDIIPLAAAGVPTVRLDQNGTDYFDLHHTPDDTLDKISPEALAQNVAAYAALVYIAAESEAEFRLPKATEDKE</sequence>
<dbReference type="GO" id="GO:0005764">
    <property type="term" value="C:lysosome"/>
    <property type="evidence" value="ECO:0007669"/>
    <property type="project" value="UniProtKB-SubCell"/>
</dbReference>
<dbReference type="PANTHER" id="PTHR12053">
    <property type="entry name" value="PROTEASE FAMILY M28 PLASMA GLUTAMATE CARBOXYPEPTIDASE-RELATED"/>
    <property type="match status" value="1"/>
</dbReference>
<keyword evidence="6" id="KW-0964">Secreted</keyword>
<evidence type="ECO:0000256" key="6">
    <source>
        <dbReference type="ARBA" id="ARBA00022525"/>
    </source>
</evidence>
<dbReference type="GO" id="GO:0005576">
    <property type="term" value="C:extracellular region"/>
    <property type="evidence" value="ECO:0007669"/>
    <property type="project" value="UniProtKB-SubCell"/>
</dbReference>
<keyword evidence="8" id="KW-0645">Protease</keyword>
<dbReference type="GO" id="GO:0004180">
    <property type="term" value="F:carboxypeptidase activity"/>
    <property type="evidence" value="ECO:0007669"/>
    <property type="project" value="UniProtKB-KW"/>
</dbReference>
<gene>
    <name evidence="23" type="ORF">GCM10008090_00920</name>
</gene>
<keyword evidence="14" id="KW-0333">Golgi apparatus</keyword>
<comment type="subunit">
    <text evidence="19">Homodimer. The monomeric form is inactive while the homodimer is active.</text>
</comment>
<dbReference type="InterPro" id="IPR039866">
    <property type="entry name" value="CPQ"/>
</dbReference>
<evidence type="ECO:0000256" key="16">
    <source>
        <dbReference type="ARBA" id="ARBA00023145"/>
    </source>
</evidence>
<accession>A0A918VF93</accession>
<keyword evidence="7" id="KW-0121">Carboxypeptidase</keyword>
<evidence type="ECO:0000256" key="2">
    <source>
        <dbReference type="ARBA" id="ARBA00004371"/>
    </source>
</evidence>
<keyword evidence="9" id="KW-0479">Metal-binding</keyword>
<evidence type="ECO:0000256" key="17">
    <source>
        <dbReference type="ARBA" id="ARBA00023180"/>
    </source>
</evidence>
<comment type="caution">
    <text evidence="23">The sequence shown here is derived from an EMBL/GenBank/DDBJ whole genome shotgun (WGS) entry which is preliminary data.</text>
</comment>
<evidence type="ECO:0000256" key="18">
    <source>
        <dbReference type="ARBA" id="ARBA00023228"/>
    </source>
</evidence>
<comment type="subcellular location">
    <subcellularLocation>
        <location evidence="1">Endoplasmic reticulum</location>
    </subcellularLocation>
    <subcellularLocation>
        <location evidence="3">Golgi apparatus</location>
    </subcellularLocation>
    <subcellularLocation>
        <location evidence="2">Lysosome</location>
    </subcellularLocation>
    <subcellularLocation>
        <location evidence="4">Secreted</location>
    </subcellularLocation>
</comment>
<keyword evidence="18" id="KW-0458">Lysosome</keyword>
<protein>
    <recommendedName>
        <fullName evidence="5">Carboxypeptidase Q</fullName>
    </recommendedName>
    <alternativeName>
        <fullName evidence="20">Plasma glutamate carboxypeptidase</fullName>
    </alternativeName>
</protein>
<feature type="signal peptide" evidence="21">
    <location>
        <begin position="1"/>
        <end position="24"/>
    </location>
</feature>
<keyword evidence="15" id="KW-0482">Metalloprotease</keyword>
<keyword evidence="10 21" id="KW-0732">Signal</keyword>
<evidence type="ECO:0000256" key="10">
    <source>
        <dbReference type="ARBA" id="ARBA00022729"/>
    </source>
</evidence>
<evidence type="ECO:0000256" key="8">
    <source>
        <dbReference type="ARBA" id="ARBA00022670"/>
    </source>
</evidence>
<evidence type="ECO:0000256" key="21">
    <source>
        <dbReference type="SAM" id="SignalP"/>
    </source>
</evidence>
<evidence type="ECO:0000256" key="13">
    <source>
        <dbReference type="ARBA" id="ARBA00022833"/>
    </source>
</evidence>
<dbReference type="GO" id="GO:0006508">
    <property type="term" value="P:proteolysis"/>
    <property type="evidence" value="ECO:0007669"/>
    <property type="project" value="UniProtKB-KW"/>
</dbReference>
<keyword evidence="11" id="KW-0378">Hydrolase</keyword>
<dbReference type="GO" id="GO:0070573">
    <property type="term" value="F:metallodipeptidase activity"/>
    <property type="evidence" value="ECO:0007669"/>
    <property type="project" value="InterPro"/>
</dbReference>
<evidence type="ECO:0000313" key="24">
    <source>
        <dbReference type="Proteomes" id="UP000614811"/>
    </source>
</evidence>
<dbReference type="Gene3D" id="3.40.630.10">
    <property type="entry name" value="Zn peptidases"/>
    <property type="match status" value="1"/>
</dbReference>
<keyword evidence="24" id="KW-1185">Reference proteome</keyword>
<evidence type="ECO:0000256" key="9">
    <source>
        <dbReference type="ARBA" id="ARBA00022723"/>
    </source>
</evidence>
<dbReference type="AlphaFoldDB" id="A0A918VF93"/>
<evidence type="ECO:0000256" key="20">
    <source>
        <dbReference type="ARBA" id="ARBA00033328"/>
    </source>
</evidence>
<evidence type="ECO:0000256" key="11">
    <source>
        <dbReference type="ARBA" id="ARBA00022801"/>
    </source>
</evidence>
<evidence type="ECO:0000256" key="3">
    <source>
        <dbReference type="ARBA" id="ARBA00004555"/>
    </source>
</evidence>
<dbReference type="Proteomes" id="UP000614811">
    <property type="component" value="Unassembled WGS sequence"/>
</dbReference>
<evidence type="ECO:0000256" key="1">
    <source>
        <dbReference type="ARBA" id="ARBA00004240"/>
    </source>
</evidence>
<evidence type="ECO:0000256" key="4">
    <source>
        <dbReference type="ARBA" id="ARBA00004613"/>
    </source>
</evidence>
<dbReference type="Pfam" id="PF04389">
    <property type="entry name" value="Peptidase_M28"/>
    <property type="match status" value="1"/>
</dbReference>
<proteinExistence type="predicted"/>
<keyword evidence="17" id="KW-0325">Glycoprotein</keyword>
<evidence type="ECO:0000259" key="22">
    <source>
        <dbReference type="Pfam" id="PF04389"/>
    </source>
</evidence>
<reference evidence="23" key="2">
    <citation type="submission" date="2020-09" db="EMBL/GenBank/DDBJ databases">
        <authorList>
            <person name="Sun Q."/>
            <person name="Kim S."/>
        </authorList>
    </citation>
    <scope>NUCLEOTIDE SEQUENCE</scope>
    <source>
        <strain evidence="23">KCTC 12711</strain>
    </source>
</reference>
<dbReference type="Gene3D" id="3.50.30.30">
    <property type="match status" value="1"/>
</dbReference>
<dbReference type="PANTHER" id="PTHR12053:SF3">
    <property type="entry name" value="CARBOXYPEPTIDASE Q"/>
    <property type="match status" value="1"/>
</dbReference>
<organism evidence="23 24">
    <name type="scientific">Arenicella chitinivorans</name>
    <dbReference type="NCBI Taxonomy" id="1329800"/>
    <lineage>
        <taxon>Bacteria</taxon>
        <taxon>Pseudomonadati</taxon>
        <taxon>Pseudomonadota</taxon>
        <taxon>Gammaproteobacteria</taxon>
        <taxon>Arenicellales</taxon>
        <taxon>Arenicellaceae</taxon>
        <taxon>Arenicella</taxon>
    </lineage>
</organism>
<evidence type="ECO:0000256" key="7">
    <source>
        <dbReference type="ARBA" id="ARBA00022645"/>
    </source>
</evidence>
<dbReference type="EMBL" id="BMXA01000001">
    <property type="protein sequence ID" value="GGZ96504.1"/>
    <property type="molecule type" value="Genomic_DNA"/>
</dbReference>
<keyword evidence="16" id="KW-0865">Zymogen</keyword>
<feature type="domain" description="Peptidase M28" evidence="22">
    <location>
        <begin position="271"/>
        <end position="460"/>
    </location>
</feature>
<dbReference type="InterPro" id="IPR007484">
    <property type="entry name" value="Peptidase_M28"/>
</dbReference>